<keyword evidence="1" id="KW-0812">Transmembrane</keyword>
<keyword evidence="3" id="KW-1185">Reference proteome</keyword>
<keyword evidence="1" id="KW-0472">Membrane</keyword>
<dbReference type="PANTHER" id="PTHR34351:SF1">
    <property type="entry name" value="SLR1927 PROTEIN"/>
    <property type="match status" value="1"/>
</dbReference>
<keyword evidence="1" id="KW-1133">Transmembrane helix</keyword>
<evidence type="ECO:0000256" key="1">
    <source>
        <dbReference type="SAM" id="Phobius"/>
    </source>
</evidence>
<dbReference type="EMBL" id="JBFPJR010000004">
    <property type="protein sequence ID" value="MEX0426673.1"/>
    <property type="molecule type" value="Genomic_DNA"/>
</dbReference>
<sequence>MARSRPALPPMVGRGLGRASAAARSFGRSWGRVLAPVLATVRPAGWVALVVAVAGLVAGLLLSWREPALVGAAAAVILLLALPWLLGRTRVQVELLLDPQRVVAGNSVAASLRVANPTSGRLRAVLLDLPVGQAIHRYDLPGLAAGARHEETFTIRTERRGVIPVGPATARRADPLGLLSRDATWGGVTEVLVRPAMVPLESLGAGLLRDLEGVTSDAVSESDLAFHALREYVPGDDLRHVHWRSSAKLAGAGMQQLLVRQYLDTRRSHATFVVEDRPDAWGSPDDFETALAAVASLVGRAMLDEIAASLVVGERASNTGAAQSALDTVCRAVPGRTGLVTAAAAAAAAVPETSLLFLLGGTGTDFATFQRAAVSFAPDVRRLAIRVDPGQPSRAAEVGDLTVLHLAELGDLPGVLRWSLG</sequence>
<gene>
    <name evidence="2" type="ORF">AB3X52_03500</name>
</gene>
<accession>A0ABV3SUZ7</accession>
<evidence type="ECO:0000313" key="3">
    <source>
        <dbReference type="Proteomes" id="UP001556631"/>
    </source>
</evidence>
<reference evidence="2 3" key="1">
    <citation type="submission" date="2024-07" db="EMBL/GenBank/DDBJ databases">
        <authorList>
            <person name="Lee S."/>
            <person name="Kang M."/>
        </authorList>
    </citation>
    <scope>NUCLEOTIDE SEQUENCE [LARGE SCALE GENOMIC DNA]</scope>
    <source>
        <strain evidence="2 3">DS6</strain>
    </source>
</reference>
<proteinExistence type="predicted"/>
<dbReference type="PANTHER" id="PTHR34351">
    <property type="entry name" value="SLR1927 PROTEIN-RELATED"/>
    <property type="match status" value="1"/>
</dbReference>
<dbReference type="RefSeq" id="WP_367991393.1">
    <property type="nucleotide sequence ID" value="NZ_JBFPJR010000004.1"/>
</dbReference>
<dbReference type="Proteomes" id="UP001556631">
    <property type="component" value="Unassembled WGS sequence"/>
</dbReference>
<comment type="caution">
    <text evidence="2">The sequence shown here is derived from an EMBL/GenBank/DDBJ whole genome shotgun (WGS) entry which is preliminary data.</text>
</comment>
<evidence type="ECO:0000313" key="2">
    <source>
        <dbReference type="EMBL" id="MEX0426673.1"/>
    </source>
</evidence>
<name>A0ABV3SUZ7_9ACTN</name>
<feature type="transmembrane region" description="Helical" evidence="1">
    <location>
        <begin position="44"/>
        <end position="62"/>
    </location>
</feature>
<protein>
    <submittedName>
        <fullName evidence="2">DUF58 domain-containing protein</fullName>
    </submittedName>
</protein>
<organism evidence="2 3">
    <name type="scientific">Nocardioides eburneus</name>
    <dbReference type="NCBI Taxonomy" id="3231482"/>
    <lineage>
        <taxon>Bacteria</taxon>
        <taxon>Bacillati</taxon>
        <taxon>Actinomycetota</taxon>
        <taxon>Actinomycetes</taxon>
        <taxon>Propionibacteriales</taxon>
        <taxon>Nocardioidaceae</taxon>
        <taxon>Nocardioides</taxon>
    </lineage>
</organism>
<feature type="transmembrane region" description="Helical" evidence="1">
    <location>
        <begin position="69"/>
        <end position="86"/>
    </location>
</feature>